<accession>A0ABQ6GVG7</accession>
<dbReference type="InterPro" id="IPR036832">
    <property type="entry name" value="PPK_N_dom_sf"/>
</dbReference>
<dbReference type="GO" id="GO:0016301">
    <property type="term" value="F:kinase activity"/>
    <property type="evidence" value="ECO:0007669"/>
    <property type="project" value="UniProtKB-KW"/>
</dbReference>
<gene>
    <name evidence="6 12" type="primary">ppk</name>
    <name evidence="12" type="ORF">tinsulaeT_26790</name>
</gene>
<dbReference type="SUPFAM" id="SSF140356">
    <property type="entry name" value="PPK N-terminal domain-like"/>
    <property type="match status" value="1"/>
</dbReference>
<evidence type="ECO:0000259" key="9">
    <source>
        <dbReference type="Pfam" id="PF13089"/>
    </source>
</evidence>
<feature type="domain" description="Polyphosphate kinase C-terminal" evidence="11">
    <location>
        <begin position="339"/>
        <end position="504"/>
    </location>
</feature>
<evidence type="ECO:0000256" key="6">
    <source>
        <dbReference type="HAMAP-Rule" id="MF_00347"/>
    </source>
</evidence>
<dbReference type="PANTHER" id="PTHR30218:SF0">
    <property type="entry name" value="POLYPHOSPHATE KINASE"/>
    <property type="match status" value="1"/>
</dbReference>
<feature type="binding site" evidence="6">
    <location>
        <position position="46"/>
    </location>
    <ligand>
        <name>ATP</name>
        <dbReference type="ChEBI" id="CHEBI:30616"/>
    </ligand>
</feature>
<dbReference type="PANTHER" id="PTHR30218">
    <property type="entry name" value="POLYPHOSPHATE KINASE"/>
    <property type="match status" value="1"/>
</dbReference>
<dbReference type="SUPFAM" id="SSF143724">
    <property type="entry name" value="PHP14-like"/>
    <property type="match status" value="1"/>
</dbReference>
<name>A0ABQ6GVG7_9GAMM</name>
<protein>
    <recommendedName>
        <fullName evidence="6 7">Polyphosphate kinase</fullName>
        <ecNumber evidence="6 7">2.7.4.1</ecNumber>
    </recommendedName>
    <alternativeName>
        <fullName evidence="6">ATP-polyphosphate phosphotransferase</fullName>
    </alternativeName>
    <alternativeName>
        <fullName evidence="6">Polyphosphoric acid kinase</fullName>
    </alternativeName>
</protein>
<dbReference type="Pfam" id="PF13089">
    <property type="entry name" value="PP_kinase_N"/>
    <property type="match status" value="1"/>
</dbReference>
<dbReference type="Gene3D" id="3.30.1840.10">
    <property type="entry name" value="Polyphosphate kinase middle domain"/>
    <property type="match status" value="1"/>
</dbReference>
<organism evidence="12 13">
    <name type="scientific">Thalassotalea insulae</name>
    <dbReference type="NCBI Taxonomy" id="2056778"/>
    <lineage>
        <taxon>Bacteria</taxon>
        <taxon>Pseudomonadati</taxon>
        <taxon>Pseudomonadota</taxon>
        <taxon>Gammaproteobacteria</taxon>
        <taxon>Alteromonadales</taxon>
        <taxon>Colwelliaceae</taxon>
        <taxon>Thalassotalea</taxon>
    </lineage>
</organism>
<proteinExistence type="inferred from homology"/>
<feature type="binding site" evidence="6">
    <location>
        <position position="600"/>
    </location>
    <ligand>
        <name>ATP</name>
        <dbReference type="ChEBI" id="CHEBI:30616"/>
    </ligand>
</feature>
<feature type="binding site" evidence="6">
    <location>
        <position position="572"/>
    </location>
    <ligand>
        <name>ATP</name>
        <dbReference type="ChEBI" id="CHEBI:30616"/>
    </ligand>
</feature>
<dbReference type="Pfam" id="PF13090">
    <property type="entry name" value="PP_kinase_C"/>
    <property type="match status" value="1"/>
</dbReference>
<evidence type="ECO:0000313" key="12">
    <source>
        <dbReference type="EMBL" id="GLX79339.1"/>
    </source>
</evidence>
<evidence type="ECO:0000256" key="5">
    <source>
        <dbReference type="ARBA" id="ARBA00022840"/>
    </source>
</evidence>
<keyword evidence="3 6" id="KW-0547">Nucleotide-binding</keyword>
<keyword evidence="4 6" id="KW-0418">Kinase</keyword>
<keyword evidence="6" id="KW-0479">Metal-binding</keyword>
<keyword evidence="6" id="KW-0460">Magnesium</keyword>
<comment type="caution">
    <text evidence="12">The sequence shown here is derived from an EMBL/GenBank/DDBJ whole genome shotgun (WGS) entry which is preliminary data.</text>
</comment>
<dbReference type="Gene3D" id="3.30.870.10">
    <property type="entry name" value="Endonuclease Chain A"/>
    <property type="match status" value="2"/>
</dbReference>
<keyword evidence="5 6" id="KW-0067">ATP-binding</keyword>
<dbReference type="InterPro" id="IPR024953">
    <property type="entry name" value="PP_kinase_middle"/>
</dbReference>
<keyword evidence="1 6" id="KW-0597">Phosphoprotein</keyword>
<dbReference type="Pfam" id="PF02503">
    <property type="entry name" value="PP_kinase"/>
    <property type="match status" value="1"/>
</dbReference>
<comment type="similarity">
    <text evidence="6 7">Belongs to the polyphosphate kinase 1 (PPK1) family.</text>
</comment>
<sequence>MIHDVDMKFDKELSWLSFNERVLQEAADQAVPLLERIRFLGIYSSNLDEFFRVRVGGIRRRAMVEAEQDNPKDKWETLHQEISVKVGMLTEQFKKVADDVFQQLAKENIVTIFDDNDNSQFNLHLSQRQLDWLEQYFDNGVIRHITPIIIHSKTQLANCIDDDGIYFLVALHHQGDVHYALVEIPREETKRFIVLPTVNGDKTKYIVMLDDVVQYFIRKLFDGVVPFDKIDAYSMKLTRDAEYSLPDDLDESLLEQMSKGLKQRLKADMVRLVHDRNMPKYMTSYLKKALKIKHEDELAAGVRYRHFKDFVKFPNLGQAQLENPELPALDSARFTAYPSVFDAISHQDILLYYPYHKFRHFTEFVRQASYDPLVRHIKINIYRVAKHSRIIQSLIEAVKNGKKVTVVVELRARFDEQANIEWAKLMKDAGIEIEFGIETLKIHSKLCLVTRLEHDKLVRYAHLGTGNFHEGNARVYTDFALFTKHKEICQEVDNVFSFISHSYKRFRFNHLIVSPLTSRRRLYQLIDNEIQSAQDHKKAEIILKLNNLVDSGLISKLYAASSAGVKINIIVRGMCSLIPGVKDKSDNIKIISIIDRFLEHPRVMLFHNQGEQQLFISSGDWMERNIDHRVEVACPIYDETLKQRIIGILNLHLQDNVKARIINKSQNNRYVRASKQSPLRSQIAIYHYLSQQEQQDEQLNDQQLSKSKQ</sequence>
<evidence type="ECO:0000256" key="1">
    <source>
        <dbReference type="ARBA" id="ARBA00022553"/>
    </source>
</evidence>
<feature type="domain" description="Polyphosphate kinase N-terminal" evidence="9">
    <location>
        <begin position="9"/>
        <end position="110"/>
    </location>
</feature>
<comment type="cofactor">
    <cofactor evidence="6">
        <name>Mg(2+)</name>
        <dbReference type="ChEBI" id="CHEBI:18420"/>
    </cofactor>
</comment>
<evidence type="ECO:0000256" key="7">
    <source>
        <dbReference type="RuleBase" id="RU003800"/>
    </source>
</evidence>
<feature type="domain" description="Polyphosphate kinase C-terminal" evidence="10">
    <location>
        <begin position="511"/>
        <end position="682"/>
    </location>
</feature>
<evidence type="ECO:0000259" key="11">
    <source>
        <dbReference type="Pfam" id="PF17941"/>
    </source>
</evidence>
<dbReference type="InterPro" id="IPR041108">
    <property type="entry name" value="PP_kinase_C_1"/>
</dbReference>
<evidence type="ECO:0000256" key="4">
    <source>
        <dbReference type="ARBA" id="ARBA00022777"/>
    </source>
</evidence>
<feature type="domain" description="Polyphosphate kinase middle" evidence="8">
    <location>
        <begin position="129"/>
        <end position="313"/>
    </location>
</feature>
<dbReference type="Gene3D" id="1.20.58.310">
    <property type="entry name" value="Polyphosphate kinase N-terminal domain"/>
    <property type="match status" value="1"/>
</dbReference>
<dbReference type="InterPro" id="IPR003414">
    <property type="entry name" value="PP_kinase"/>
</dbReference>
<evidence type="ECO:0000256" key="2">
    <source>
        <dbReference type="ARBA" id="ARBA00022679"/>
    </source>
</evidence>
<dbReference type="EMBL" id="BSST01000001">
    <property type="protein sequence ID" value="GLX79339.1"/>
    <property type="molecule type" value="Genomic_DNA"/>
</dbReference>
<dbReference type="PIRSF" id="PIRSF015589">
    <property type="entry name" value="PP_kinase"/>
    <property type="match status" value="1"/>
</dbReference>
<dbReference type="SUPFAM" id="SSF56024">
    <property type="entry name" value="Phospholipase D/nuclease"/>
    <property type="match status" value="2"/>
</dbReference>
<comment type="PTM">
    <text evidence="6 7">An intermediate of this reaction is the autophosphorylated ppk in which a phosphate is covalently linked to a histidine residue through a N-P bond.</text>
</comment>
<evidence type="ECO:0000259" key="10">
    <source>
        <dbReference type="Pfam" id="PF13090"/>
    </source>
</evidence>
<evidence type="ECO:0000259" key="8">
    <source>
        <dbReference type="Pfam" id="PF02503"/>
    </source>
</evidence>
<dbReference type="Proteomes" id="UP001157186">
    <property type="component" value="Unassembled WGS sequence"/>
</dbReference>
<feature type="binding site" evidence="6">
    <location>
        <position position="476"/>
    </location>
    <ligand>
        <name>ATP</name>
        <dbReference type="ChEBI" id="CHEBI:30616"/>
    </ligand>
</feature>
<feature type="binding site" evidence="6">
    <location>
        <position position="413"/>
    </location>
    <ligand>
        <name>Mg(2+)</name>
        <dbReference type="ChEBI" id="CHEBI:18420"/>
    </ligand>
</feature>
<reference evidence="12 13" key="1">
    <citation type="submission" date="2023-03" db="EMBL/GenBank/DDBJ databases">
        <title>Draft genome sequence of Thalassotalea insulae KCTC 62186T.</title>
        <authorList>
            <person name="Sawabe T."/>
        </authorList>
    </citation>
    <scope>NUCLEOTIDE SEQUENCE [LARGE SCALE GENOMIC DNA]</scope>
    <source>
        <strain evidence="12 13">KCTC 62186</strain>
    </source>
</reference>
<dbReference type="NCBIfam" id="TIGR03705">
    <property type="entry name" value="poly_P_kin"/>
    <property type="match status" value="1"/>
</dbReference>
<dbReference type="CDD" id="cd09167">
    <property type="entry name" value="PLDc_EcPPK1_C2_like"/>
    <property type="match status" value="1"/>
</dbReference>
<evidence type="ECO:0000313" key="13">
    <source>
        <dbReference type="Proteomes" id="UP001157186"/>
    </source>
</evidence>
<dbReference type="NCBIfam" id="NF003917">
    <property type="entry name" value="PRK05443.1-1"/>
    <property type="match status" value="1"/>
</dbReference>
<dbReference type="InterPro" id="IPR036830">
    <property type="entry name" value="PP_kinase_middle_dom_sf"/>
</dbReference>
<dbReference type="HAMAP" id="MF_00347">
    <property type="entry name" value="Polyphosphate_kinase"/>
    <property type="match status" value="1"/>
</dbReference>
<comment type="catalytic activity">
    <reaction evidence="6 7">
        <text>[phosphate](n) + ATP = [phosphate](n+1) + ADP</text>
        <dbReference type="Rhea" id="RHEA:19573"/>
        <dbReference type="Rhea" id="RHEA-COMP:9859"/>
        <dbReference type="Rhea" id="RHEA-COMP:14280"/>
        <dbReference type="ChEBI" id="CHEBI:16838"/>
        <dbReference type="ChEBI" id="CHEBI:30616"/>
        <dbReference type="ChEBI" id="CHEBI:456216"/>
        <dbReference type="EC" id="2.7.4.1"/>
    </reaction>
</comment>
<keyword evidence="13" id="KW-1185">Reference proteome</keyword>
<dbReference type="CDD" id="cd09164">
    <property type="entry name" value="PLDc_EcPPK1_C1_like"/>
    <property type="match status" value="1"/>
</dbReference>
<feature type="active site" description="Phosphohistidine intermediate" evidence="6">
    <location>
        <position position="443"/>
    </location>
</feature>
<dbReference type="Pfam" id="PF17941">
    <property type="entry name" value="PP_kinase_C_1"/>
    <property type="match status" value="1"/>
</dbReference>
<keyword evidence="2 6" id="KW-0808">Transferase</keyword>
<evidence type="ECO:0000256" key="3">
    <source>
        <dbReference type="ARBA" id="ARBA00022741"/>
    </source>
</evidence>
<feature type="binding site" evidence="6">
    <location>
        <position position="383"/>
    </location>
    <ligand>
        <name>Mg(2+)</name>
        <dbReference type="ChEBI" id="CHEBI:18420"/>
    </ligand>
</feature>
<comment type="function">
    <text evidence="6 7">Catalyzes the reversible transfer of the terminal phosphate of ATP to form a long-chain polyphosphate (polyP).</text>
</comment>
<dbReference type="EC" id="2.7.4.1" evidence="6 7"/>
<dbReference type="InterPro" id="IPR025200">
    <property type="entry name" value="PPK_C_dom2"/>
</dbReference>
<dbReference type="InterPro" id="IPR025198">
    <property type="entry name" value="PPK_N_dom"/>
</dbReference>